<evidence type="ECO:0000313" key="2">
    <source>
        <dbReference type="Proteomes" id="UP000736583"/>
    </source>
</evidence>
<sequence length="243" mass="28750">MAGIYADFDESIPRYGCTHCSNCNSLFGASLCKVKNRGCCFYFPKFTLVDIHNMCQSMEGLQVLFKIIINPGTEIYRYYIHAKGYFDEKGYNKYICEKHYTIDGYVNSCFINYMNELSSVERLHEIQDQTIFFRSCAFVKEGYGCTIPSKYRTYICNLFLCSEVVDSIKHFKSYENYIKERDSYMRWLNWENENLKHLLRDNSLNLIDNLDHIIKLFHELPLEVYEFPKLEPIESEENLSPNI</sequence>
<gene>
    <name evidence="1" type="ORF">KQI89_11705</name>
</gene>
<organism evidence="1 2">
    <name type="scientific">Clostridium simiarum</name>
    <dbReference type="NCBI Taxonomy" id="2841506"/>
    <lineage>
        <taxon>Bacteria</taxon>
        <taxon>Bacillati</taxon>
        <taxon>Bacillota</taxon>
        <taxon>Clostridia</taxon>
        <taxon>Eubacteriales</taxon>
        <taxon>Clostridiaceae</taxon>
        <taxon>Clostridium</taxon>
    </lineage>
</organism>
<proteinExistence type="predicted"/>
<reference evidence="1 2" key="1">
    <citation type="submission" date="2021-06" db="EMBL/GenBank/DDBJ databases">
        <authorList>
            <person name="Sun Q."/>
            <person name="Li D."/>
        </authorList>
    </citation>
    <scope>NUCLEOTIDE SEQUENCE [LARGE SCALE GENOMIC DNA]</scope>
    <source>
        <strain evidence="1 2">MSJ-4</strain>
    </source>
</reference>
<keyword evidence="2" id="KW-1185">Reference proteome</keyword>
<accession>A0ABS6F2B0</accession>
<dbReference type="RefSeq" id="WP_216457209.1">
    <property type="nucleotide sequence ID" value="NZ_JAHLQL010000004.1"/>
</dbReference>
<dbReference type="EMBL" id="JAHLQL010000004">
    <property type="protein sequence ID" value="MBU5592421.1"/>
    <property type="molecule type" value="Genomic_DNA"/>
</dbReference>
<protein>
    <submittedName>
        <fullName evidence="1">Uncharacterized protein</fullName>
    </submittedName>
</protein>
<evidence type="ECO:0000313" key="1">
    <source>
        <dbReference type="EMBL" id="MBU5592421.1"/>
    </source>
</evidence>
<dbReference type="Proteomes" id="UP000736583">
    <property type="component" value="Unassembled WGS sequence"/>
</dbReference>
<name>A0ABS6F2B0_9CLOT</name>
<comment type="caution">
    <text evidence="1">The sequence shown here is derived from an EMBL/GenBank/DDBJ whole genome shotgun (WGS) entry which is preliminary data.</text>
</comment>